<evidence type="ECO:0000313" key="3">
    <source>
        <dbReference type="Proteomes" id="UP000050360"/>
    </source>
</evidence>
<sequence length="58" mass="6506">MVEVTGKLALPLVVLGFYPMVKILGEMIGGPDIPIFLLFLWSLSLSASMLIFYKEFKK</sequence>
<name>A0A0N8KQL8_9EURY</name>
<protein>
    <submittedName>
        <fullName evidence="2">Uncharacterized protein</fullName>
    </submittedName>
</protein>
<dbReference type="AlphaFoldDB" id="A0A0N8KQL8"/>
<proteinExistence type="predicted"/>
<keyword evidence="1" id="KW-1133">Transmembrane helix</keyword>
<dbReference type="EMBL" id="LKCM01000230">
    <property type="protein sequence ID" value="KPQ42498.1"/>
    <property type="molecule type" value="Genomic_DNA"/>
</dbReference>
<gene>
    <name evidence="2" type="ORF">MPEBLZ_02956</name>
</gene>
<accession>A0A0N8KQL8</accession>
<organism evidence="2 3">
    <name type="scientific">Candidatus Methanoperedens nitratireducens</name>
    <dbReference type="NCBI Taxonomy" id="1392998"/>
    <lineage>
        <taxon>Archaea</taxon>
        <taxon>Methanobacteriati</taxon>
        <taxon>Methanobacteriota</taxon>
        <taxon>Stenosarchaea group</taxon>
        <taxon>Methanomicrobia</taxon>
        <taxon>Methanosarcinales</taxon>
        <taxon>ANME-2 cluster</taxon>
        <taxon>Candidatus Methanoperedentaceae</taxon>
        <taxon>Candidatus Methanoperedens</taxon>
    </lineage>
</organism>
<evidence type="ECO:0000256" key="1">
    <source>
        <dbReference type="SAM" id="Phobius"/>
    </source>
</evidence>
<dbReference type="Proteomes" id="UP000050360">
    <property type="component" value="Unassembled WGS sequence"/>
</dbReference>
<keyword evidence="1" id="KW-0812">Transmembrane</keyword>
<evidence type="ECO:0000313" key="2">
    <source>
        <dbReference type="EMBL" id="KPQ42498.1"/>
    </source>
</evidence>
<reference evidence="2 3" key="1">
    <citation type="submission" date="2015-09" db="EMBL/GenBank/DDBJ databases">
        <title>A metagenomics-based metabolic model of nitrate-dependent anaerobic oxidation of methane by Methanoperedens-like archaea.</title>
        <authorList>
            <person name="Arshad A."/>
            <person name="Speth D.R."/>
            <person name="De Graaf R.M."/>
            <person name="Op Den Camp H.J."/>
            <person name="Jetten M.S."/>
            <person name="Welte C.U."/>
        </authorList>
    </citation>
    <scope>NUCLEOTIDE SEQUENCE [LARGE SCALE GENOMIC DNA]</scope>
</reference>
<comment type="caution">
    <text evidence="2">The sequence shown here is derived from an EMBL/GenBank/DDBJ whole genome shotgun (WGS) entry which is preliminary data.</text>
</comment>
<feature type="transmembrane region" description="Helical" evidence="1">
    <location>
        <begin position="33"/>
        <end position="53"/>
    </location>
</feature>
<keyword evidence="1" id="KW-0472">Membrane</keyword>